<evidence type="ECO:0000313" key="2">
    <source>
        <dbReference type="EMBL" id="QFI37295.1"/>
    </source>
</evidence>
<dbReference type="KEGG" id="mmaa:FR932_05360"/>
<keyword evidence="1" id="KW-0472">Membrane</keyword>
<reference evidence="2 3" key="1">
    <citation type="submission" date="2019-09" db="EMBL/GenBank/DDBJ databases">
        <title>Hybrid Assembly of the complete Genome of the Deep-Sea Bacterium Moritella marina from long Nanopore and Illumina reads.</title>
        <authorList>
            <person name="Magin S."/>
            <person name="Georgoulis A."/>
            <person name="Papadimitriou K."/>
            <person name="Iliakis G."/>
            <person name="Vorgias C.E."/>
        </authorList>
    </citation>
    <scope>NUCLEOTIDE SEQUENCE [LARGE SCALE GENOMIC DNA]</scope>
    <source>
        <strain evidence="2 3">MP-1</strain>
    </source>
</reference>
<dbReference type="Proteomes" id="UP000327424">
    <property type="component" value="Chromosome"/>
</dbReference>
<evidence type="ECO:0000256" key="1">
    <source>
        <dbReference type="SAM" id="Phobius"/>
    </source>
</evidence>
<gene>
    <name evidence="2" type="ORF">FR932_05360</name>
</gene>
<name>A0A5J6WKI3_MORMI</name>
<protein>
    <recommendedName>
        <fullName evidence="4">Elongation factor-1 alpha</fullName>
    </recommendedName>
</protein>
<feature type="transmembrane region" description="Helical" evidence="1">
    <location>
        <begin position="173"/>
        <end position="194"/>
    </location>
</feature>
<evidence type="ECO:0000313" key="3">
    <source>
        <dbReference type="Proteomes" id="UP000327424"/>
    </source>
</evidence>
<dbReference type="EMBL" id="CP044399">
    <property type="protein sequence ID" value="QFI37295.1"/>
    <property type="molecule type" value="Genomic_DNA"/>
</dbReference>
<feature type="transmembrane region" description="Helical" evidence="1">
    <location>
        <begin position="200"/>
        <end position="225"/>
    </location>
</feature>
<keyword evidence="1" id="KW-1133">Transmembrane helix</keyword>
<dbReference type="OrthoDB" id="581532at2"/>
<keyword evidence="1" id="KW-0812">Transmembrane</keyword>
<feature type="transmembrane region" description="Helical" evidence="1">
    <location>
        <begin position="12"/>
        <end position="34"/>
    </location>
</feature>
<dbReference type="AlphaFoldDB" id="A0A5J6WKI3"/>
<proteinExistence type="predicted"/>
<organism evidence="2 3">
    <name type="scientific">Moritella marina ATCC 15381</name>
    <dbReference type="NCBI Taxonomy" id="1202962"/>
    <lineage>
        <taxon>Bacteria</taxon>
        <taxon>Pseudomonadati</taxon>
        <taxon>Pseudomonadota</taxon>
        <taxon>Gammaproteobacteria</taxon>
        <taxon>Alteromonadales</taxon>
        <taxon>Moritellaceae</taxon>
        <taxon>Moritella</taxon>
    </lineage>
</organism>
<sequence>MDIKALNLASRLAISGLCLSILYGILYAAMAISLSTTGQIAQIPSLSTVQQKYAGIAIVSAMRGSMYDHVSDDDYIEVVKDWVEAGSSQALYESDIAPIMDEDCTDCHSAGSTMTDAMTSMPLTTYDEVKALTKKGIPWNKLAVETHTHLFAISMMVFILSMLLSITQVFNWIKYVLICAAFLGLWGDVLFWTLAKFVGFVGYLIPVTGGLLISAIAVIAIVVLLDCWSRVPWISK</sequence>
<accession>A0A5J6WKI3</accession>
<feature type="transmembrane region" description="Helical" evidence="1">
    <location>
        <begin position="148"/>
        <end position="166"/>
    </location>
</feature>
<keyword evidence="3" id="KW-1185">Reference proteome</keyword>
<dbReference type="RefSeq" id="WP_019439876.1">
    <property type="nucleotide sequence ID" value="NZ_ALOE01000004.1"/>
</dbReference>
<evidence type="ECO:0008006" key="4">
    <source>
        <dbReference type="Google" id="ProtNLM"/>
    </source>
</evidence>